<dbReference type="RefSeq" id="XP_065656307.1">
    <property type="nucleotide sequence ID" value="XM_065800235.1"/>
</dbReference>
<dbReference type="Proteomes" id="UP001652625">
    <property type="component" value="Chromosome 06"/>
</dbReference>
<dbReference type="InterPro" id="IPR011990">
    <property type="entry name" value="TPR-like_helical_dom_sf"/>
</dbReference>
<evidence type="ECO:0000313" key="3">
    <source>
        <dbReference type="RefSeq" id="XP_065656307.1"/>
    </source>
</evidence>
<keyword evidence="2" id="KW-1185">Reference proteome</keyword>
<evidence type="ECO:0000313" key="2">
    <source>
        <dbReference type="Proteomes" id="UP001652625"/>
    </source>
</evidence>
<evidence type="ECO:0000256" key="1">
    <source>
        <dbReference type="SAM" id="Phobius"/>
    </source>
</evidence>
<keyword evidence="1" id="KW-0812">Transmembrane</keyword>
<feature type="transmembrane region" description="Helical" evidence="1">
    <location>
        <begin position="40"/>
        <end position="64"/>
    </location>
</feature>
<keyword evidence="1" id="KW-0472">Membrane</keyword>
<name>A0ABM4C413_HYDVU</name>
<dbReference type="SUPFAM" id="SSF81901">
    <property type="entry name" value="HCP-like"/>
    <property type="match status" value="1"/>
</dbReference>
<proteinExistence type="predicted"/>
<gene>
    <name evidence="3" type="primary">LOC100201875</name>
</gene>
<protein>
    <submittedName>
        <fullName evidence="3">Sel1-repeat-containing protein YbeT</fullName>
    </submittedName>
</protein>
<dbReference type="InterPro" id="IPR006597">
    <property type="entry name" value="Sel1-like"/>
</dbReference>
<sequence length="168" mass="19411">MQNITKRYKPSWAPGEPGYNPLLPYGPKVYLARKKKPDPWWVFALEVFVVVGVLCMFVYMYYYIDHLHTHAARVYAHLGSSDAQHVLAHNYLHGRGGLEKDEEKAMYWFKMAADAGHPEAGYNAVASHMQGYNINLKEREIEQYLKNAHENGIEDATRALKDMLPHKY</sequence>
<organism evidence="2 3">
    <name type="scientific">Hydra vulgaris</name>
    <name type="common">Hydra</name>
    <name type="synonym">Hydra attenuata</name>
    <dbReference type="NCBI Taxonomy" id="6087"/>
    <lineage>
        <taxon>Eukaryota</taxon>
        <taxon>Metazoa</taxon>
        <taxon>Cnidaria</taxon>
        <taxon>Hydrozoa</taxon>
        <taxon>Hydroidolina</taxon>
        <taxon>Anthoathecata</taxon>
        <taxon>Aplanulata</taxon>
        <taxon>Hydridae</taxon>
        <taxon>Hydra</taxon>
    </lineage>
</organism>
<dbReference type="SMART" id="SM00671">
    <property type="entry name" value="SEL1"/>
    <property type="match status" value="1"/>
</dbReference>
<dbReference type="GeneID" id="100201875"/>
<accession>A0ABM4C413</accession>
<dbReference type="Pfam" id="PF08238">
    <property type="entry name" value="Sel1"/>
    <property type="match status" value="1"/>
</dbReference>
<keyword evidence="1" id="KW-1133">Transmembrane helix</keyword>
<dbReference type="Gene3D" id="1.25.40.10">
    <property type="entry name" value="Tetratricopeptide repeat domain"/>
    <property type="match status" value="1"/>
</dbReference>
<reference evidence="3" key="1">
    <citation type="submission" date="2025-08" db="UniProtKB">
        <authorList>
            <consortium name="RefSeq"/>
        </authorList>
    </citation>
    <scope>IDENTIFICATION</scope>
</reference>